<dbReference type="AlphaFoldDB" id="A0AA97JZ43"/>
<feature type="domain" description="Mab-21-like HhH/H2TH-like" evidence="8">
    <location>
        <begin position="357"/>
        <end position="443"/>
    </location>
</feature>
<dbReference type="RefSeq" id="XP_054848290.1">
    <property type="nucleotide sequence ID" value="XM_054992315.1"/>
</dbReference>
<keyword evidence="3" id="KW-1000">Mitochondrion outer membrane</keyword>
<feature type="transmembrane region" description="Helical" evidence="7">
    <location>
        <begin position="26"/>
        <end position="47"/>
    </location>
</feature>
<proteinExistence type="predicted"/>
<dbReference type="GeneID" id="129338248"/>
<evidence type="ECO:0000256" key="1">
    <source>
        <dbReference type="ARBA" id="ARBA00004572"/>
    </source>
</evidence>
<dbReference type="PANTHER" id="PTHR16451">
    <property type="entry name" value="MITOCHONDRIAL DYNAMICS PROTEINS 49/51 FAMILY MEMBER"/>
    <property type="match status" value="1"/>
</dbReference>
<evidence type="ECO:0000259" key="9">
    <source>
        <dbReference type="Pfam" id="PF21297"/>
    </source>
</evidence>
<dbReference type="Gene3D" id="1.10.1410.40">
    <property type="match status" value="1"/>
</dbReference>
<dbReference type="Pfam" id="PF21297">
    <property type="entry name" value="MID51-like_C"/>
    <property type="match status" value="1"/>
</dbReference>
<dbReference type="CTD" id="125170"/>
<evidence type="ECO:0000256" key="2">
    <source>
        <dbReference type="ARBA" id="ARBA00022692"/>
    </source>
</evidence>
<accession>A0AA97JZ43</accession>
<dbReference type="InterPro" id="IPR024810">
    <property type="entry name" value="MAB21L/cGLR"/>
</dbReference>
<comment type="subcellular location">
    <subcellularLocation>
        <location evidence="1">Mitochondrion outer membrane</location>
        <topology evidence="1">Single-pass membrane protein</topology>
    </subcellularLocation>
</comment>
<protein>
    <submittedName>
        <fullName evidence="11 12">Mitochondrial dynamics protein MID49</fullName>
    </submittedName>
</protein>
<organism evidence="10 12">
    <name type="scientific">Eublepharis macularius</name>
    <name type="common">Leopard gecko</name>
    <name type="synonym">Cyrtodactylus macularius</name>
    <dbReference type="NCBI Taxonomy" id="481883"/>
    <lineage>
        <taxon>Eukaryota</taxon>
        <taxon>Metazoa</taxon>
        <taxon>Chordata</taxon>
        <taxon>Craniata</taxon>
        <taxon>Vertebrata</taxon>
        <taxon>Euteleostomi</taxon>
        <taxon>Lepidosauria</taxon>
        <taxon>Squamata</taxon>
        <taxon>Bifurcata</taxon>
        <taxon>Gekkota</taxon>
        <taxon>Eublepharidae</taxon>
        <taxon>Eublepharinae</taxon>
        <taxon>Eublepharis</taxon>
    </lineage>
</organism>
<reference evidence="11 12" key="1">
    <citation type="submission" date="2025-04" db="UniProtKB">
        <authorList>
            <consortium name="RefSeq"/>
        </authorList>
    </citation>
    <scope>IDENTIFICATION</scope>
    <source>
        <tissue evidence="11 12">Blood</tissue>
    </source>
</reference>
<keyword evidence="2 7" id="KW-0812">Transmembrane</keyword>
<name>A0AA97JZ43_EUBMA</name>
<evidence type="ECO:0000259" key="8">
    <source>
        <dbReference type="Pfam" id="PF20266"/>
    </source>
</evidence>
<dbReference type="GO" id="GO:0007005">
    <property type="term" value="P:mitochondrion organization"/>
    <property type="evidence" value="ECO:0007669"/>
    <property type="project" value="InterPro"/>
</dbReference>
<keyword evidence="10" id="KW-1185">Reference proteome</keyword>
<dbReference type="Gene3D" id="3.30.460.90">
    <property type="match status" value="1"/>
</dbReference>
<dbReference type="InterPro" id="IPR046906">
    <property type="entry name" value="Mab-21_HhH/H2TH-like"/>
</dbReference>
<dbReference type="Proteomes" id="UP001190640">
    <property type="component" value="Chromosome 12"/>
</dbReference>
<dbReference type="PANTHER" id="PTHR16451:SF11">
    <property type="entry name" value="MITOCHONDRIAL DYNAMICS PROTEIN MID49"/>
    <property type="match status" value="1"/>
</dbReference>
<evidence type="ECO:0000256" key="6">
    <source>
        <dbReference type="ARBA" id="ARBA00023136"/>
    </source>
</evidence>
<sequence>MAGYAQKQGKRSDGTGLAGVVDFLLANARVVLGVSGAAVLAIATLAVKRLIDRATSPPDDDSDMKAKQKSLEESWQELSLIQTMPKSQLPLRREKLEEPLLSPVVDGTTEDPEDVVPSSEMLPAKSKTQLCLTLQEKLLSRYQDHISVSEAKKILGKQLSKDICAELQDFLKNKCSELPFGNAFLSGYLCDGLIGGGTLEVAFMLPLVLESSLWTLIPGEQTVVNNPCFWMIKRTSLEYFPRGNSPWDRFMVGGYLSSNAISSALRKVLVASINWPAISSMLGCVVRPVMAPEELKLEVRHEQIHLDITLCPMMESGDKTLLAASLKEPVENLWQQSFYATEVSKLKDLDARDSGIRQCCLHLLKDVFEIHPFWCKLTSSHLIHVLLHLSETESDWSEAALAIRFRQVLEELLQFLEEGSLPCYFDSRINLLGHLRLEEIDDIGYTLYEALAEPDLWSGLGL</sequence>
<evidence type="ECO:0000256" key="4">
    <source>
        <dbReference type="ARBA" id="ARBA00022989"/>
    </source>
</evidence>
<evidence type="ECO:0000256" key="5">
    <source>
        <dbReference type="ARBA" id="ARBA00023128"/>
    </source>
</evidence>
<dbReference type="RefSeq" id="XP_054848289.1">
    <property type="nucleotide sequence ID" value="XM_054992314.1"/>
</dbReference>
<evidence type="ECO:0000313" key="12">
    <source>
        <dbReference type="RefSeq" id="XP_054848290.1"/>
    </source>
</evidence>
<dbReference type="InterPro" id="IPR049097">
    <property type="entry name" value="MID51-like_C"/>
</dbReference>
<dbReference type="KEGG" id="emc:129338248"/>
<gene>
    <name evidence="11 12" type="primary">MIEF2</name>
</gene>
<evidence type="ECO:0000256" key="7">
    <source>
        <dbReference type="SAM" id="Phobius"/>
    </source>
</evidence>
<dbReference type="Pfam" id="PF20266">
    <property type="entry name" value="Mab-21_C"/>
    <property type="match status" value="1"/>
</dbReference>
<keyword evidence="5" id="KW-0496">Mitochondrion</keyword>
<evidence type="ECO:0000313" key="11">
    <source>
        <dbReference type="RefSeq" id="XP_054848289.1"/>
    </source>
</evidence>
<dbReference type="FunFam" id="1.10.1410.40:FF:000003">
    <property type="entry name" value="Mitochondrial dynamics protein MID51"/>
    <property type="match status" value="1"/>
</dbReference>
<dbReference type="GO" id="GO:0005741">
    <property type="term" value="C:mitochondrial outer membrane"/>
    <property type="evidence" value="ECO:0007669"/>
    <property type="project" value="UniProtKB-SubCell"/>
</dbReference>
<dbReference type="GO" id="GO:0090141">
    <property type="term" value="P:positive regulation of mitochondrial fission"/>
    <property type="evidence" value="ECO:0007669"/>
    <property type="project" value="TreeGrafter"/>
</dbReference>
<evidence type="ECO:0000313" key="10">
    <source>
        <dbReference type="Proteomes" id="UP001190640"/>
    </source>
</evidence>
<feature type="domain" description="Mitochondrial dynamics protein MID51-like C-terminal" evidence="9">
    <location>
        <begin position="155"/>
        <end position="342"/>
    </location>
</feature>
<dbReference type="InterPro" id="IPR045909">
    <property type="entry name" value="MID49/MID51"/>
</dbReference>
<keyword evidence="6 7" id="KW-0472">Membrane</keyword>
<keyword evidence="4 7" id="KW-1133">Transmembrane helix</keyword>
<dbReference type="SMART" id="SM01265">
    <property type="entry name" value="Mab-21"/>
    <property type="match status" value="1"/>
</dbReference>
<evidence type="ECO:0000256" key="3">
    <source>
        <dbReference type="ARBA" id="ARBA00022787"/>
    </source>
</evidence>